<organism evidence="6 7">
    <name type="scientific">Bradyrhizobium brasilense</name>
    <dbReference type="NCBI Taxonomy" id="1419277"/>
    <lineage>
        <taxon>Bacteria</taxon>
        <taxon>Pseudomonadati</taxon>
        <taxon>Pseudomonadota</taxon>
        <taxon>Alphaproteobacteria</taxon>
        <taxon>Hyphomicrobiales</taxon>
        <taxon>Nitrobacteraceae</taxon>
        <taxon>Bradyrhizobium</taxon>
    </lineage>
</organism>
<dbReference type="Proteomes" id="UP001221546">
    <property type="component" value="Chromosome"/>
</dbReference>
<dbReference type="EMBL" id="CP121646">
    <property type="protein sequence ID" value="WFU65108.1"/>
    <property type="molecule type" value="Genomic_DNA"/>
</dbReference>
<dbReference type="Pfam" id="PF00501">
    <property type="entry name" value="AMP-binding"/>
    <property type="match status" value="1"/>
</dbReference>
<evidence type="ECO:0000256" key="1">
    <source>
        <dbReference type="ARBA" id="ARBA00006432"/>
    </source>
</evidence>
<sequence length="110" mass="12555">MTTRYCDRVHVISYAELLGRAGQLANFLAEIGVERGMRVATLAWNSRRHLELYLAVPCMSAVLHTINARLHALDIARLLAHAEDRVLFVDRSIWRTVGTEIELRNTFEAH</sequence>
<evidence type="ECO:0000259" key="5">
    <source>
        <dbReference type="Pfam" id="PF00501"/>
    </source>
</evidence>
<dbReference type="InterPro" id="IPR042099">
    <property type="entry name" value="ANL_N_sf"/>
</dbReference>
<proteinExistence type="inferred from homology"/>
<keyword evidence="7" id="KW-1185">Reference proteome</keyword>
<dbReference type="InterPro" id="IPR000873">
    <property type="entry name" value="AMP-dep_synth/lig_dom"/>
</dbReference>
<evidence type="ECO:0000256" key="4">
    <source>
        <dbReference type="ARBA" id="ARBA00023098"/>
    </source>
</evidence>
<evidence type="ECO:0000313" key="7">
    <source>
        <dbReference type="Proteomes" id="UP001221546"/>
    </source>
</evidence>
<evidence type="ECO:0000313" key="6">
    <source>
        <dbReference type="EMBL" id="WFU65108.1"/>
    </source>
</evidence>
<dbReference type="RefSeq" id="WP_076828103.1">
    <property type="nucleotide sequence ID" value="NZ_CP121646.1"/>
</dbReference>
<gene>
    <name evidence="6" type="ORF">QA636_06095</name>
</gene>
<dbReference type="Gene3D" id="3.40.50.12780">
    <property type="entry name" value="N-terminal domain of ligase-like"/>
    <property type="match status" value="1"/>
</dbReference>
<comment type="similarity">
    <text evidence="1">Belongs to the ATP-dependent AMP-binding enzyme family.</text>
</comment>
<keyword evidence="2" id="KW-0436">Ligase</keyword>
<accession>A0ABY8JJ17</accession>
<dbReference type="SUPFAM" id="SSF56801">
    <property type="entry name" value="Acetyl-CoA synthetase-like"/>
    <property type="match status" value="1"/>
</dbReference>
<name>A0ABY8JJ17_9BRAD</name>
<reference evidence="6 7" key="1">
    <citation type="submission" date="2023-04" db="EMBL/GenBank/DDBJ databases">
        <title>Australian commercial rhizobial inoculants.</title>
        <authorList>
            <person name="Kohlmeier M.G."/>
            <person name="O'Hara G.W."/>
            <person name="Colombi E."/>
            <person name="Ramsay J.P."/>
            <person name="Terpolilli J."/>
        </authorList>
    </citation>
    <scope>NUCLEOTIDE SEQUENCE [LARGE SCALE GENOMIC DNA]</scope>
    <source>
        <strain evidence="6 7">CB627</strain>
    </source>
</reference>
<keyword evidence="3" id="KW-0276">Fatty acid metabolism</keyword>
<keyword evidence="4" id="KW-0443">Lipid metabolism</keyword>
<evidence type="ECO:0000256" key="3">
    <source>
        <dbReference type="ARBA" id="ARBA00022832"/>
    </source>
</evidence>
<evidence type="ECO:0000256" key="2">
    <source>
        <dbReference type="ARBA" id="ARBA00022598"/>
    </source>
</evidence>
<feature type="domain" description="AMP-dependent synthetase/ligase" evidence="5">
    <location>
        <begin position="8"/>
        <end position="91"/>
    </location>
</feature>
<dbReference type="PANTHER" id="PTHR43859:SF4">
    <property type="entry name" value="BUTANOATE--COA LIGASE AAE1-RELATED"/>
    <property type="match status" value="1"/>
</dbReference>
<protein>
    <submittedName>
        <fullName evidence="6">AMP-binding protein</fullName>
    </submittedName>
</protein>
<dbReference type="PANTHER" id="PTHR43859">
    <property type="entry name" value="ACYL-ACTIVATING ENZYME"/>
    <property type="match status" value="1"/>
</dbReference>